<organism evidence="2 3">
    <name type="scientific">Halalkalibacter okhensis</name>
    <dbReference type="NCBI Taxonomy" id="333138"/>
    <lineage>
        <taxon>Bacteria</taxon>
        <taxon>Bacillati</taxon>
        <taxon>Bacillota</taxon>
        <taxon>Bacilli</taxon>
        <taxon>Bacillales</taxon>
        <taxon>Bacillaceae</taxon>
        <taxon>Halalkalibacter</taxon>
    </lineage>
</organism>
<evidence type="ECO:0000313" key="2">
    <source>
        <dbReference type="EMBL" id="KHF38550.1"/>
    </source>
</evidence>
<proteinExistence type="predicted"/>
<accession>A0A0B0IB81</accession>
<evidence type="ECO:0000256" key="1">
    <source>
        <dbReference type="SAM" id="Phobius"/>
    </source>
</evidence>
<dbReference type="InterPro" id="IPR025018">
    <property type="entry name" value="DUF3953"/>
</dbReference>
<feature type="transmembrane region" description="Helical" evidence="1">
    <location>
        <begin position="57"/>
        <end position="76"/>
    </location>
</feature>
<sequence length="77" mass="9009">MLIILRVLFAVIAAFIAGYGLITKNFEFQSYMMFFISLMVLVIGLEEFRKERKVSGWISIVAFLFVLFVSLLVFFWN</sequence>
<keyword evidence="1" id="KW-0812">Transmembrane</keyword>
<evidence type="ECO:0000313" key="3">
    <source>
        <dbReference type="Proteomes" id="UP000030832"/>
    </source>
</evidence>
<dbReference type="OrthoDB" id="2456396at2"/>
<dbReference type="STRING" id="333138.LQ50_20585"/>
<dbReference type="EMBL" id="JRJU01000036">
    <property type="protein sequence ID" value="KHF38550.1"/>
    <property type="molecule type" value="Genomic_DNA"/>
</dbReference>
<keyword evidence="1" id="KW-0472">Membrane</keyword>
<name>A0A0B0IB81_9BACI</name>
<protein>
    <recommendedName>
        <fullName evidence="4">DUF3953 domain-containing protein</fullName>
    </recommendedName>
</protein>
<dbReference type="RefSeq" id="WP_034632439.1">
    <property type="nucleotide sequence ID" value="NZ_JRJU01000036.1"/>
</dbReference>
<dbReference type="AlphaFoldDB" id="A0A0B0IB81"/>
<dbReference type="Proteomes" id="UP000030832">
    <property type="component" value="Unassembled WGS sequence"/>
</dbReference>
<evidence type="ECO:0008006" key="4">
    <source>
        <dbReference type="Google" id="ProtNLM"/>
    </source>
</evidence>
<feature type="transmembrane region" description="Helical" evidence="1">
    <location>
        <begin position="5"/>
        <end position="22"/>
    </location>
</feature>
<reference evidence="2 3" key="1">
    <citation type="submission" date="2014-09" db="EMBL/GenBank/DDBJ databases">
        <title>Genome sequencing and annotation of Bacillus Okhensis strain Kh10-101T.</title>
        <authorList>
            <person name="Prakash J.S."/>
        </authorList>
    </citation>
    <scope>NUCLEOTIDE SEQUENCE [LARGE SCALE GENOMIC DNA]</scope>
    <source>
        <strain evidence="3">Kh10-101T</strain>
    </source>
</reference>
<feature type="transmembrane region" description="Helical" evidence="1">
    <location>
        <begin position="28"/>
        <end position="45"/>
    </location>
</feature>
<keyword evidence="3" id="KW-1185">Reference proteome</keyword>
<comment type="caution">
    <text evidence="2">The sequence shown here is derived from an EMBL/GenBank/DDBJ whole genome shotgun (WGS) entry which is preliminary data.</text>
</comment>
<gene>
    <name evidence="2" type="ORF">LQ50_20585</name>
</gene>
<dbReference type="eggNOG" id="ENOG5033DG2">
    <property type="taxonomic scope" value="Bacteria"/>
</dbReference>
<dbReference type="Pfam" id="PF13129">
    <property type="entry name" value="DUF3953"/>
    <property type="match status" value="1"/>
</dbReference>
<keyword evidence="1" id="KW-1133">Transmembrane helix</keyword>